<feature type="transmembrane region" description="Helical" evidence="2">
    <location>
        <begin position="100"/>
        <end position="125"/>
    </location>
</feature>
<keyword evidence="2" id="KW-1133">Transmembrane helix</keyword>
<dbReference type="Proteomes" id="UP000195106">
    <property type="component" value="Unassembled WGS sequence"/>
</dbReference>
<evidence type="ECO:0000313" key="4">
    <source>
        <dbReference type="Proteomes" id="UP000195106"/>
    </source>
</evidence>
<reference evidence="3 4" key="1">
    <citation type="submission" date="2016-08" db="EMBL/GenBank/DDBJ databases">
        <title>Genome sequence of Clavibacter michiganensis spp. strain CASJ009.</title>
        <authorList>
            <person name="Thapa S.P."/>
            <person name="Coaker G."/>
        </authorList>
    </citation>
    <scope>NUCLEOTIDE SEQUENCE [LARGE SCALE GENOMIC DNA]</scope>
    <source>
        <strain evidence="3">CASJ009</strain>
    </source>
</reference>
<feature type="transmembrane region" description="Helical" evidence="2">
    <location>
        <begin position="131"/>
        <end position="150"/>
    </location>
</feature>
<evidence type="ECO:0000256" key="2">
    <source>
        <dbReference type="SAM" id="Phobius"/>
    </source>
</evidence>
<feature type="transmembrane region" description="Helical" evidence="2">
    <location>
        <begin position="162"/>
        <end position="182"/>
    </location>
</feature>
<feature type="region of interest" description="Disordered" evidence="1">
    <location>
        <begin position="1"/>
        <end position="29"/>
    </location>
</feature>
<dbReference type="AlphaFoldDB" id="A0A251XY19"/>
<sequence length="183" mass="19129">MEDPTPPPARRSRRDRAAGRPAPDPEARSEALKERIYVTFTALAVTIATEREADHATVGTAALTLLLTVVGTLLAVSVAEYIAQMVRDGEVPDRRDVAHILYVCGSSLGVLPAPLAILGLSALGALDLATALRIISIVLVATLVLVTLIAVRRLRVALGVKLLVLAGVAALGVLVLAVELAVH</sequence>
<keyword evidence="2" id="KW-0812">Transmembrane</keyword>
<keyword evidence="2" id="KW-0472">Membrane</keyword>
<gene>
    <name evidence="3" type="ORF">CMsap09_15710</name>
</gene>
<organism evidence="3 4">
    <name type="scientific">Clavibacter michiganensis</name>
    <dbReference type="NCBI Taxonomy" id="28447"/>
    <lineage>
        <taxon>Bacteria</taxon>
        <taxon>Bacillati</taxon>
        <taxon>Actinomycetota</taxon>
        <taxon>Actinomycetes</taxon>
        <taxon>Micrococcales</taxon>
        <taxon>Microbacteriaceae</taxon>
        <taxon>Clavibacter</taxon>
    </lineage>
</organism>
<comment type="caution">
    <text evidence="3">The sequence shown here is derived from an EMBL/GenBank/DDBJ whole genome shotgun (WGS) entry which is preliminary data.</text>
</comment>
<dbReference type="EMBL" id="MDHJ01000001">
    <property type="protein sequence ID" value="OUE10390.1"/>
    <property type="molecule type" value="Genomic_DNA"/>
</dbReference>
<feature type="compositionally biased region" description="Basic and acidic residues" evidence="1">
    <location>
        <begin position="15"/>
        <end position="29"/>
    </location>
</feature>
<evidence type="ECO:0000313" key="3">
    <source>
        <dbReference type="EMBL" id="OUE10390.1"/>
    </source>
</evidence>
<evidence type="ECO:0000256" key="1">
    <source>
        <dbReference type="SAM" id="MobiDB-lite"/>
    </source>
</evidence>
<proteinExistence type="predicted"/>
<protein>
    <submittedName>
        <fullName evidence="3">Uncharacterized protein</fullName>
    </submittedName>
</protein>
<name>A0A251XY19_9MICO</name>
<accession>A0A251XY19</accession>
<feature type="transmembrane region" description="Helical" evidence="2">
    <location>
        <begin position="58"/>
        <end position="79"/>
    </location>
</feature>